<accession>A0A0D0DI23</accession>
<dbReference type="HOGENOM" id="CLU_3147258_0_0_1"/>
<feature type="non-terminal residue" evidence="1">
    <location>
        <position position="1"/>
    </location>
</feature>
<dbReference type="OrthoDB" id="2619454at2759"/>
<sequence length="60" mass="6667">LDVKIGTLCGHSVHWLISAHKAINKPEIVKKAFLLCKAGPNNQFNLSFEHLSSPETLWAL</sequence>
<protein>
    <submittedName>
        <fullName evidence="1">Unplaced genomic scaffold scaffold_2028, whole genome shotgun sequence</fullName>
    </submittedName>
</protein>
<evidence type="ECO:0000313" key="2">
    <source>
        <dbReference type="Proteomes" id="UP000054538"/>
    </source>
</evidence>
<organism evidence="1 2">
    <name type="scientific">Paxillus rubicundulus Ve08.2h10</name>
    <dbReference type="NCBI Taxonomy" id="930991"/>
    <lineage>
        <taxon>Eukaryota</taxon>
        <taxon>Fungi</taxon>
        <taxon>Dikarya</taxon>
        <taxon>Basidiomycota</taxon>
        <taxon>Agaricomycotina</taxon>
        <taxon>Agaricomycetes</taxon>
        <taxon>Agaricomycetidae</taxon>
        <taxon>Boletales</taxon>
        <taxon>Paxilineae</taxon>
        <taxon>Paxillaceae</taxon>
        <taxon>Paxillus</taxon>
    </lineage>
</organism>
<gene>
    <name evidence="1" type="ORF">PAXRUDRAFT_165846</name>
</gene>
<dbReference type="InParanoid" id="A0A0D0DI23"/>
<name>A0A0D0DI23_9AGAM</name>
<proteinExistence type="predicted"/>
<dbReference type="Proteomes" id="UP000054538">
    <property type="component" value="Unassembled WGS sequence"/>
</dbReference>
<dbReference type="AlphaFoldDB" id="A0A0D0DI23"/>
<reference evidence="2" key="2">
    <citation type="submission" date="2015-01" db="EMBL/GenBank/DDBJ databases">
        <title>Evolutionary Origins and Diversification of the Mycorrhizal Mutualists.</title>
        <authorList>
            <consortium name="DOE Joint Genome Institute"/>
            <consortium name="Mycorrhizal Genomics Consortium"/>
            <person name="Kohler A."/>
            <person name="Kuo A."/>
            <person name="Nagy L.G."/>
            <person name="Floudas D."/>
            <person name="Copeland A."/>
            <person name="Barry K.W."/>
            <person name="Cichocki N."/>
            <person name="Veneault-Fourrey C."/>
            <person name="LaButti K."/>
            <person name="Lindquist E.A."/>
            <person name="Lipzen A."/>
            <person name="Lundell T."/>
            <person name="Morin E."/>
            <person name="Murat C."/>
            <person name="Riley R."/>
            <person name="Ohm R."/>
            <person name="Sun H."/>
            <person name="Tunlid A."/>
            <person name="Henrissat B."/>
            <person name="Grigoriev I.V."/>
            <person name="Hibbett D.S."/>
            <person name="Martin F."/>
        </authorList>
    </citation>
    <scope>NUCLEOTIDE SEQUENCE [LARGE SCALE GENOMIC DNA]</scope>
    <source>
        <strain evidence="2">Ve08.2h10</strain>
    </source>
</reference>
<keyword evidence="2" id="KW-1185">Reference proteome</keyword>
<evidence type="ECO:0000313" key="1">
    <source>
        <dbReference type="EMBL" id="KIK77740.1"/>
    </source>
</evidence>
<dbReference type="EMBL" id="KN826850">
    <property type="protein sequence ID" value="KIK77740.1"/>
    <property type="molecule type" value="Genomic_DNA"/>
</dbReference>
<reference evidence="1 2" key="1">
    <citation type="submission" date="2014-04" db="EMBL/GenBank/DDBJ databases">
        <authorList>
            <consortium name="DOE Joint Genome Institute"/>
            <person name="Kuo A."/>
            <person name="Kohler A."/>
            <person name="Jargeat P."/>
            <person name="Nagy L.G."/>
            <person name="Floudas D."/>
            <person name="Copeland A."/>
            <person name="Barry K.W."/>
            <person name="Cichocki N."/>
            <person name="Veneault-Fourrey C."/>
            <person name="LaButti K."/>
            <person name="Lindquist E.A."/>
            <person name="Lipzen A."/>
            <person name="Lundell T."/>
            <person name="Morin E."/>
            <person name="Murat C."/>
            <person name="Sun H."/>
            <person name="Tunlid A."/>
            <person name="Henrissat B."/>
            <person name="Grigoriev I.V."/>
            <person name="Hibbett D.S."/>
            <person name="Martin F."/>
            <person name="Nordberg H.P."/>
            <person name="Cantor M.N."/>
            <person name="Hua S.X."/>
        </authorList>
    </citation>
    <scope>NUCLEOTIDE SEQUENCE [LARGE SCALE GENOMIC DNA]</scope>
    <source>
        <strain evidence="1 2">Ve08.2h10</strain>
    </source>
</reference>